<comment type="caution">
    <text evidence="2">The sequence shown here is derived from an EMBL/GenBank/DDBJ whole genome shotgun (WGS) entry which is preliminary data.</text>
</comment>
<proteinExistence type="predicted"/>
<dbReference type="PROSITE" id="PS51688">
    <property type="entry name" value="ICA"/>
    <property type="match status" value="1"/>
</dbReference>
<dbReference type="RefSeq" id="WP_208173253.1">
    <property type="nucleotide sequence ID" value="NZ_JAGETZ010000001.1"/>
</dbReference>
<dbReference type="Proteomes" id="UP000664369">
    <property type="component" value="Unassembled WGS sequence"/>
</dbReference>
<evidence type="ECO:0000313" key="2">
    <source>
        <dbReference type="EMBL" id="MBO2007721.1"/>
    </source>
</evidence>
<evidence type="ECO:0000259" key="1">
    <source>
        <dbReference type="PROSITE" id="PS51688"/>
    </source>
</evidence>
<protein>
    <recommendedName>
        <fullName evidence="1">Peptidase S74 domain-containing protein</fullName>
    </recommendedName>
</protein>
<dbReference type="InterPro" id="IPR030392">
    <property type="entry name" value="S74_ICA"/>
</dbReference>
<name>A0ABS3Q8Z3_9BACT</name>
<sequence>MEKIFPELASTGANSYKAVNYAQYTPVLVEAIKELKAENDALKSRATTLETAAQAADHASLLTLQVQMAHVLGEQPRAQK</sequence>
<feature type="domain" description="Peptidase S74" evidence="1">
    <location>
        <begin position="1"/>
        <end position="46"/>
    </location>
</feature>
<accession>A0ABS3Q8Z3</accession>
<evidence type="ECO:0000313" key="3">
    <source>
        <dbReference type="Proteomes" id="UP000664369"/>
    </source>
</evidence>
<dbReference type="EMBL" id="JAGETZ010000001">
    <property type="protein sequence ID" value="MBO2007721.1"/>
    <property type="molecule type" value="Genomic_DNA"/>
</dbReference>
<gene>
    <name evidence="2" type="ORF">J4E00_01570</name>
</gene>
<reference evidence="2 3" key="1">
    <citation type="submission" date="2021-03" db="EMBL/GenBank/DDBJ databases">
        <authorList>
            <person name="Kim M.K."/>
        </authorList>
    </citation>
    <scope>NUCLEOTIDE SEQUENCE [LARGE SCALE GENOMIC DNA]</scope>
    <source>
        <strain evidence="2 3">BT442</strain>
    </source>
</reference>
<organism evidence="2 3">
    <name type="scientific">Hymenobacter negativus</name>
    <dbReference type="NCBI Taxonomy" id="2795026"/>
    <lineage>
        <taxon>Bacteria</taxon>
        <taxon>Pseudomonadati</taxon>
        <taxon>Bacteroidota</taxon>
        <taxon>Cytophagia</taxon>
        <taxon>Cytophagales</taxon>
        <taxon>Hymenobacteraceae</taxon>
        <taxon>Hymenobacter</taxon>
    </lineage>
</organism>
<keyword evidence="3" id="KW-1185">Reference proteome</keyword>